<dbReference type="Pfam" id="PF13516">
    <property type="entry name" value="LRR_6"/>
    <property type="match status" value="1"/>
</dbReference>
<protein>
    <submittedName>
        <fullName evidence="2">Uncharacterized protein</fullName>
    </submittedName>
</protein>
<dbReference type="Gene3D" id="3.80.10.10">
    <property type="entry name" value="Ribonuclease Inhibitor"/>
    <property type="match status" value="1"/>
</dbReference>
<accession>A0A914REK4</accession>
<evidence type="ECO:0000313" key="2">
    <source>
        <dbReference type="WBParaSite" id="PEQ_0000492801-mRNA-1"/>
    </source>
</evidence>
<name>A0A914REK4_PAREQ</name>
<dbReference type="InterPro" id="IPR001611">
    <property type="entry name" value="Leu-rich_rpt"/>
</dbReference>
<dbReference type="WBParaSite" id="PEQ_0000492801-mRNA-1">
    <property type="protein sequence ID" value="PEQ_0000492801-mRNA-1"/>
    <property type="gene ID" value="PEQ_0000492801"/>
</dbReference>
<dbReference type="AlphaFoldDB" id="A0A914REK4"/>
<evidence type="ECO:0000313" key="1">
    <source>
        <dbReference type="Proteomes" id="UP000887564"/>
    </source>
</evidence>
<organism evidence="1 2">
    <name type="scientific">Parascaris equorum</name>
    <name type="common">Equine roundworm</name>
    <dbReference type="NCBI Taxonomy" id="6256"/>
    <lineage>
        <taxon>Eukaryota</taxon>
        <taxon>Metazoa</taxon>
        <taxon>Ecdysozoa</taxon>
        <taxon>Nematoda</taxon>
        <taxon>Chromadorea</taxon>
        <taxon>Rhabditida</taxon>
        <taxon>Spirurina</taxon>
        <taxon>Ascaridomorpha</taxon>
        <taxon>Ascaridoidea</taxon>
        <taxon>Ascarididae</taxon>
        <taxon>Parascaris</taxon>
    </lineage>
</organism>
<dbReference type="InterPro" id="IPR032675">
    <property type="entry name" value="LRR_dom_sf"/>
</dbReference>
<reference evidence="2" key="1">
    <citation type="submission" date="2022-11" db="UniProtKB">
        <authorList>
            <consortium name="WormBaseParasite"/>
        </authorList>
    </citation>
    <scope>IDENTIFICATION</scope>
</reference>
<dbReference type="Proteomes" id="UP000887564">
    <property type="component" value="Unplaced"/>
</dbReference>
<keyword evidence="1" id="KW-1185">Reference proteome</keyword>
<dbReference type="SUPFAM" id="SSF52075">
    <property type="entry name" value="Outer arm dynein light chain 1"/>
    <property type="match status" value="1"/>
</dbReference>
<sequence>MEDGFTGLEELTKLHLTELDLSRNVLLEVPLAIGRLFKLRQLNLSRNQIR</sequence>
<dbReference type="Pfam" id="PF00560">
    <property type="entry name" value="LRR_1"/>
    <property type="match status" value="1"/>
</dbReference>
<proteinExistence type="predicted"/>